<feature type="compositionally biased region" description="Low complexity" evidence="4">
    <location>
        <begin position="100"/>
        <end position="110"/>
    </location>
</feature>
<keyword evidence="3" id="KW-0804">Transcription</keyword>
<feature type="compositionally biased region" description="Pro residues" evidence="4">
    <location>
        <begin position="111"/>
        <end position="129"/>
    </location>
</feature>
<evidence type="ECO:0000259" key="5">
    <source>
        <dbReference type="PROSITE" id="PS50943"/>
    </source>
</evidence>
<accession>A0A499V1U4</accession>
<protein>
    <recommendedName>
        <fullName evidence="5">HTH cro/C1-type domain-containing protein</fullName>
    </recommendedName>
</protein>
<dbReference type="PANTHER" id="PTHR36511:SF3">
    <property type="entry name" value="ANTITOXIN HIGA-2"/>
    <property type="match status" value="1"/>
</dbReference>
<dbReference type="InterPro" id="IPR001387">
    <property type="entry name" value="Cro/C1-type_HTH"/>
</dbReference>
<organism evidence="6 7">
    <name type="scientific">Streptomyces antimycoticus</name>
    <dbReference type="NCBI Taxonomy" id="68175"/>
    <lineage>
        <taxon>Bacteria</taxon>
        <taxon>Bacillati</taxon>
        <taxon>Actinomycetota</taxon>
        <taxon>Actinomycetes</taxon>
        <taxon>Kitasatosporales</taxon>
        <taxon>Streptomycetaceae</taxon>
        <taxon>Streptomyces</taxon>
        <taxon>Streptomyces violaceusniger group</taxon>
    </lineage>
</organism>
<dbReference type="GO" id="GO:0003677">
    <property type="term" value="F:DNA binding"/>
    <property type="evidence" value="ECO:0007669"/>
    <property type="project" value="UniProtKB-KW"/>
</dbReference>
<feature type="region of interest" description="Disordered" evidence="4">
    <location>
        <begin position="100"/>
        <end position="177"/>
    </location>
</feature>
<keyword evidence="2" id="KW-0238">DNA-binding</keyword>
<dbReference type="InterPro" id="IPR052359">
    <property type="entry name" value="HTH-type_reg/antitoxin"/>
</dbReference>
<keyword evidence="1" id="KW-0805">Transcription regulation</keyword>
<dbReference type="EMBL" id="AP019620">
    <property type="protein sequence ID" value="BBJ46800.1"/>
    <property type="molecule type" value="Genomic_DNA"/>
</dbReference>
<dbReference type="PANTHER" id="PTHR36511">
    <property type="entry name" value="MERR FAMILY BACTERIAL REGULATORY PROTEIN"/>
    <property type="match status" value="1"/>
</dbReference>
<name>A0A499V1U4_9ACTN</name>
<dbReference type="SMART" id="SM00530">
    <property type="entry name" value="HTH_XRE"/>
    <property type="match status" value="1"/>
</dbReference>
<gene>
    <name evidence="6" type="ORF">SSPO_095180</name>
</gene>
<evidence type="ECO:0000256" key="1">
    <source>
        <dbReference type="ARBA" id="ARBA00023015"/>
    </source>
</evidence>
<dbReference type="Gene3D" id="1.10.260.40">
    <property type="entry name" value="lambda repressor-like DNA-binding domains"/>
    <property type="match status" value="1"/>
</dbReference>
<evidence type="ECO:0000313" key="6">
    <source>
        <dbReference type="EMBL" id="BBJ46800.1"/>
    </source>
</evidence>
<dbReference type="Proteomes" id="UP000463951">
    <property type="component" value="Chromosome"/>
</dbReference>
<dbReference type="AlphaFoldDB" id="A0A499V1U4"/>
<dbReference type="SUPFAM" id="SSF47413">
    <property type="entry name" value="lambda repressor-like DNA-binding domains"/>
    <property type="match status" value="1"/>
</dbReference>
<dbReference type="CDD" id="cd00093">
    <property type="entry name" value="HTH_XRE"/>
    <property type="match status" value="1"/>
</dbReference>
<reference evidence="6 7" key="1">
    <citation type="journal article" date="2020" name="Int. J. Syst. Evol. Microbiol.">
        <title>Reclassification of Streptomyces castelarensis and Streptomyces sporoclivatus as later heterotypic synonyms of Streptomyces antimycoticus.</title>
        <authorList>
            <person name="Komaki H."/>
            <person name="Tamura T."/>
        </authorList>
    </citation>
    <scope>NUCLEOTIDE SEQUENCE [LARGE SCALE GENOMIC DNA]</scope>
    <source>
        <strain evidence="6 7">NBRC 100767</strain>
    </source>
</reference>
<sequence>MCVAESDGDRVCPEVSPVPAEDELFSAVDALLEQVAQDDLPAPAERKRLREAAGLSQAGIAKALDIRREAVGNWESGKTEPRQPKRAAYARLLKGLAARFPAPAAGSAPTAPEPSPPAQPTPTQTPPPGQGHSPSGVLSGPGRPPHRTRPSDSPRPRRSGPARTDHPHRGARTRWHG</sequence>
<dbReference type="InterPro" id="IPR010982">
    <property type="entry name" value="Lambda_DNA-bd_dom_sf"/>
</dbReference>
<evidence type="ECO:0000313" key="7">
    <source>
        <dbReference type="Proteomes" id="UP000463951"/>
    </source>
</evidence>
<feature type="domain" description="HTH cro/C1-type" evidence="5">
    <location>
        <begin position="47"/>
        <end position="100"/>
    </location>
</feature>
<dbReference type="Pfam" id="PF01381">
    <property type="entry name" value="HTH_3"/>
    <property type="match status" value="1"/>
</dbReference>
<proteinExistence type="predicted"/>
<dbReference type="PROSITE" id="PS50943">
    <property type="entry name" value="HTH_CROC1"/>
    <property type="match status" value="1"/>
</dbReference>
<evidence type="ECO:0000256" key="3">
    <source>
        <dbReference type="ARBA" id="ARBA00023163"/>
    </source>
</evidence>
<evidence type="ECO:0000256" key="4">
    <source>
        <dbReference type="SAM" id="MobiDB-lite"/>
    </source>
</evidence>
<evidence type="ECO:0000256" key="2">
    <source>
        <dbReference type="ARBA" id="ARBA00023125"/>
    </source>
</evidence>